<dbReference type="PANTHER" id="PTHR30050">
    <property type="entry name" value="CHROMOSOMAL REPLICATION INITIATOR PROTEIN DNAA"/>
    <property type="match status" value="1"/>
</dbReference>
<organism evidence="2 3">
    <name type="scientific">Caulobacter hibisci</name>
    <dbReference type="NCBI Taxonomy" id="2035993"/>
    <lineage>
        <taxon>Bacteria</taxon>
        <taxon>Pseudomonadati</taxon>
        <taxon>Pseudomonadota</taxon>
        <taxon>Alphaproteobacteria</taxon>
        <taxon>Caulobacterales</taxon>
        <taxon>Caulobacteraceae</taxon>
        <taxon>Caulobacter</taxon>
    </lineage>
</organism>
<evidence type="ECO:0000259" key="1">
    <source>
        <dbReference type="SMART" id="SM00382"/>
    </source>
</evidence>
<comment type="caution">
    <text evidence="2">The sequence shown here is derived from an EMBL/GenBank/DDBJ whole genome shotgun (WGS) entry which is preliminary data.</text>
</comment>
<name>A0ABS0SUM6_9CAUL</name>
<sequence>MSQLKLPLERPPSFERDDFAVSPANEDAVRAVDTWPEWPNGRLALVGPSGSGKTHLARAWAEKAGAVVIDAADPNLAPLDLPALRGRAILIEDADRRALGGVVSDEDLFHLLNMAGIDGGSLLLTAQVAPLEWRTVVPDLRSRLNALTAAVIDEPDDVVLEAVLRRAFADRLIRPADDVYAFLLRRIPRSAPEAVALVALLDEAASESGRGITRAFAAQVLAFGEDEDFDEA</sequence>
<proteinExistence type="predicted"/>
<feature type="domain" description="AAA+ ATPase" evidence="1">
    <location>
        <begin position="39"/>
        <end position="178"/>
    </location>
</feature>
<dbReference type="Proteomes" id="UP000639859">
    <property type="component" value="Unassembled WGS sequence"/>
</dbReference>
<protein>
    <submittedName>
        <fullName evidence="2">Chromosomal replication initiator DnaA</fullName>
    </submittedName>
</protein>
<dbReference type="InterPro" id="IPR003593">
    <property type="entry name" value="AAA+_ATPase"/>
</dbReference>
<accession>A0ABS0SUM6</accession>
<dbReference type="EMBL" id="JADWOX010000002">
    <property type="protein sequence ID" value="MBI1683214.1"/>
    <property type="molecule type" value="Genomic_DNA"/>
</dbReference>
<reference evidence="2 3" key="1">
    <citation type="submission" date="2020-11" db="EMBL/GenBank/DDBJ databases">
        <title>genome sequence of strain KACC 18849.</title>
        <authorList>
            <person name="Gao J."/>
            <person name="Zhang X."/>
        </authorList>
    </citation>
    <scope>NUCLEOTIDE SEQUENCE [LARGE SCALE GENOMIC DNA]</scope>
    <source>
        <strain evidence="2 3">KACC 18849</strain>
    </source>
</reference>
<dbReference type="Gene3D" id="1.10.8.60">
    <property type="match status" value="1"/>
</dbReference>
<dbReference type="SUPFAM" id="SSF52540">
    <property type="entry name" value="P-loop containing nucleoside triphosphate hydrolases"/>
    <property type="match status" value="1"/>
</dbReference>
<dbReference type="SMART" id="SM00382">
    <property type="entry name" value="AAA"/>
    <property type="match status" value="1"/>
</dbReference>
<gene>
    <name evidence="2" type="ORF">I4Q42_05990</name>
</gene>
<evidence type="ECO:0000313" key="2">
    <source>
        <dbReference type="EMBL" id="MBI1683214.1"/>
    </source>
</evidence>
<dbReference type="PANTHER" id="PTHR30050:SF5">
    <property type="entry name" value="DNAA REGULATORY INACTIVATOR HDA"/>
    <property type="match status" value="1"/>
</dbReference>
<dbReference type="InterPro" id="IPR027417">
    <property type="entry name" value="P-loop_NTPase"/>
</dbReference>
<keyword evidence="3" id="KW-1185">Reference proteome</keyword>
<dbReference type="Gene3D" id="3.40.50.300">
    <property type="entry name" value="P-loop containing nucleotide triphosphate hydrolases"/>
    <property type="match status" value="1"/>
</dbReference>
<evidence type="ECO:0000313" key="3">
    <source>
        <dbReference type="Proteomes" id="UP000639859"/>
    </source>
</evidence>